<protein>
    <submittedName>
        <fullName evidence="2">NTPase</fullName>
    </submittedName>
</protein>
<dbReference type="Gene3D" id="3.40.50.300">
    <property type="entry name" value="P-loop containing nucleotide triphosphate hydrolases"/>
    <property type="match status" value="1"/>
</dbReference>
<dbReference type="Pfam" id="PF07693">
    <property type="entry name" value="KAP_NTPase"/>
    <property type="match status" value="1"/>
</dbReference>
<comment type="caution">
    <text evidence="2">The sequence shown here is derived from an EMBL/GenBank/DDBJ whole genome shotgun (WGS) entry which is preliminary data.</text>
</comment>
<dbReference type="SUPFAM" id="SSF52540">
    <property type="entry name" value="P-loop containing nucleoside triphosphate hydrolases"/>
    <property type="match status" value="1"/>
</dbReference>
<feature type="domain" description="KAP NTPase" evidence="1">
    <location>
        <begin position="3"/>
        <end position="55"/>
    </location>
</feature>
<dbReference type="EMBL" id="AJZO02000098">
    <property type="protein sequence ID" value="OEF51472.1"/>
    <property type="molecule type" value="Genomic_DNA"/>
</dbReference>
<evidence type="ECO:0000259" key="1">
    <source>
        <dbReference type="Pfam" id="PF07693"/>
    </source>
</evidence>
<dbReference type="InterPro" id="IPR011646">
    <property type="entry name" value="KAP_P-loop"/>
</dbReference>
<gene>
    <name evidence="2" type="ORF">A163_19750</name>
</gene>
<reference evidence="2 3" key="1">
    <citation type="journal article" date="2012" name="Science">
        <title>Ecological populations of bacteria act as socially cohesive units of antibiotic production and resistance.</title>
        <authorList>
            <person name="Cordero O.X."/>
            <person name="Wildschutte H."/>
            <person name="Kirkup B."/>
            <person name="Proehl S."/>
            <person name="Ngo L."/>
            <person name="Hussain F."/>
            <person name="Le Roux F."/>
            <person name="Mincer T."/>
            <person name="Polz M.F."/>
        </authorList>
    </citation>
    <scope>NUCLEOTIDE SEQUENCE [LARGE SCALE GENOMIC DNA]</scope>
    <source>
        <strain evidence="2 3">1F-267</strain>
    </source>
</reference>
<proteinExistence type="predicted"/>
<organism evidence="2 3">
    <name type="scientific">Vibrio tasmaniensis 1F-267</name>
    <dbReference type="NCBI Taxonomy" id="1191324"/>
    <lineage>
        <taxon>Bacteria</taxon>
        <taxon>Pseudomonadati</taxon>
        <taxon>Pseudomonadota</taxon>
        <taxon>Gammaproteobacteria</taxon>
        <taxon>Vibrionales</taxon>
        <taxon>Vibrionaceae</taxon>
        <taxon>Vibrio</taxon>
    </lineage>
</organism>
<name>A0ABX3B7Q9_9VIBR</name>
<dbReference type="RefSeq" id="WP_017102092.1">
    <property type="nucleotide sequence ID" value="NZ_AJZO02000098.1"/>
</dbReference>
<keyword evidence="3" id="KW-1185">Reference proteome</keyword>
<accession>A0ABX3B7Q9</accession>
<evidence type="ECO:0000313" key="2">
    <source>
        <dbReference type="EMBL" id="OEF51472.1"/>
    </source>
</evidence>
<evidence type="ECO:0000313" key="3">
    <source>
        <dbReference type="Proteomes" id="UP000094638"/>
    </source>
</evidence>
<dbReference type="InterPro" id="IPR027417">
    <property type="entry name" value="P-loop_NTPase"/>
</dbReference>
<sequence>MKQADQIIELLSDTSFPQVVLLDGGWGSGKTHFIRNHLIERIEQTFSQKVYFFSLYGISSIDDFRDKIISLSLTDQEEASVFAKFFAKGIDGAANNLGERGVGAVISGAAGAYKYKLYGELNNCVLILDDLERVADEKLVKNILGECLSLAESKDIRVVCVANEDKLDCKSDVEKVFADKYKFSFTHEEVVGILKNTYESIDEQLANELLLNITSIDSRNIRVLKRAIAKFTRIKSEIENIDNVILDQALSRVLGEIIRICCAKFEYGFSKEQIIDAIDTRIIRQMAENTEEAENSEYERLDNIFSDNFYGVNKKLISYCCDGLFEFDSLKEELNLPIKQTLLDSMKSIWAQNQLSVDEFTAGVTLLEENISTVTDIDSYQWFSMCDIYLYMLDNKIIESSKYSKEELLDICKSVEISRFTVPIENGTFDHDYRTNFYNEEVSKAYYAKKDEIDILSRNNKYTDFSQRFIKSWSSVQNEAHQSLMHTAIYQDIGVEVIRDAILCWSNEELFQFVRFNRHRYRFANIQDFFQLEIETLKEISAMLVVLSGELGFGLKVASIEELHTCFVDACRRMEANLGIATVQS</sequence>
<dbReference type="Proteomes" id="UP000094638">
    <property type="component" value="Unassembled WGS sequence"/>
</dbReference>